<protein>
    <recommendedName>
        <fullName evidence="1">UPF0398 protein CU635_18045</fullName>
    </recommendedName>
</protein>
<dbReference type="SUPFAM" id="SSF102405">
    <property type="entry name" value="MCP/YpsA-like"/>
    <property type="match status" value="1"/>
</dbReference>
<sequence>MVKVAAISGYKPFELGIFEQNNPAVAYIKTAIKKQLYPLVEAGLEWVIISGQLGVELWAAEAVYELQLDFPELKLGVITPFLNQEAKWNEKNKEWYESVVSQADFVDSITKKNYENQWQFRLKNQFFVEKSELLLLLYDHEKEGSPKFLYETALSYREKHPYEIRLITFYDLQLVVEQEEEEKRQF</sequence>
<evidence type="ECO:0000256" key="1">
    <source>
        <dbReference type="HAMAP-Rule" id="MF_01575"/>
    </source>
</evidence>
<dbReference type="InterPro" id="IPR010697">
    <property type="entry name" value="YspA"/>
</dbReference>
<dbReference type="EMBL" id="PGVA01000051">
    <property type="protein sequence ID" value="PLR80440.1"/>
    <property type="molecule type" value="Genomic_DNA"/>
</dbReference>
<dbReference type="Gene3D" id="3.40.50.450">
    <property type="match status" value="1"/>
</dbReference>
<evidence type="ECO:0000313" key="4">
    <source>
        <dbReference type="Proteomes" id="UP000234951"/>
    </source>
</evidence>
<evidence type="ECO:0000313" key="5">
    <source>
        <dbReference type="Proteomes" id="UP000235114"/>
    </source>
</evidence>
<dbReference type="EMBL" id="PGVD01000006">
    <property type="protein sequence ID" value="PLS00695.1"/>
    <property type="molecule type" value="Genomic_DNA"/>
</dbReference>
<proteinExistence type="inferred from homology"/>
<comment type="similarity">
    <text evidence="1">Belongs to the UPF0398 family.</text>
</comment>
<gene>
    <name evidence="2" type="ORF">CU635_18045</name>
    <name evidence="3" type="ORF">CVD25_01655</name>
</gene>
<name>A0A2N5GI11_9BACI</name>
<dbReference type="PANTHER" id="PTHR38440:SF1">
    <property type="entry name" value="UPF0398 PROTEIN SPR0331"/>
    <property type="match status" value="1"/>
</dbReference>
<evidence type="ECO:0000313" key="3">
    <source>
        <dbReference type="EMBL" id="PLS00695.1"/>
    </source>
</evidence>
<organism evidence="2 4">
    <name type="scientific">Bacillus canaveralius</name>
    <dbReference type="NCBI Taxonomy" id="1403243"/>
    <lineage>
        <taxon>Bacteria</taxon>
        <taxon>Bacillati</taxon>
        <taxon>Bacillota</taxon>
        <taxon>Bacilli</taxon>
        <taxon>Bacillales</taxon>
        <taxon>Bacillaceae</taxon>
        <taxon>Bacillus</taxon>
    </lineage>
</organism>
<dbReference type="PANTHER" id="PTHR38440">
    <property type="entry name" value="UPF0398 PROTEIN YPSA"/>
    <property type="match status" value="1"/>
</dbReference>
<comment type="caution">
    <text evidence="2">The sequence shown here is derived from an EMBL/GenBank/DDBJ whole genome shotgun (WGS) entry which is preliminary data.</text>
</comment>
<reference evidence="3 5" key="2">
    <citation type="submission" date="2017-12" db="EMBL/GenBank/DDBJ databases">
        <title>Comparative Functional Genomics of Dry Heat Resistant strains isolated from the Viking Spacecraft.</title>
        <authorList>
            <person name="Seuylemezian A."/>
            <person name="Cooper K."/>
            <person name="Vaishampayan P."/>
        </authorList>
    </citation>
    <scope>NUCLEOTIDE SEQUENCE [LARGE SCALE GENOMIC DNA]</scope>
    <source>
        <strain evidence="3 5">ATCC 29669</strain>
    </source>
</reference>
<dbReference type="Proteomes" id="UP000235114">
    <property type="component" value="Unassembled WGS sequence"/>
</dbReference>
<evidence type="ECO:0000313" key="2">
    <source>
        <dbReference type="EMBL" id="PLR80440.1"/>
    </source>
</evidence>
<dbReference type="HAMAP" id="MF_01575">
    <property type="entry name" value="UPF0398"/>
    <property type="match status" value="1"/>
</dbReference>
<keyword evidence="5" id="KW-1185">Reference proteome</keyword>
<dbReference type="PIRSF" id="PIRSF021290">
    <property type="entry name" value="DUF1273"/>
    <property type="match status" value="1"/>
</dbReference>
<dbReference type="RefSeq" id="WP_101578769.1">
    <property type="nucleotide sequence ID" value="NZ_PGVA01000051.1"/>
</dbReference>
<dbReference type="NCBIfam" id="NF010181">
    <property type="entry name" value="PRK13660.1"/>
    <property type="match status" value="1"/>
</dbReference>
<dbReference type="Proteomes" id="UP000234951">
    <property type="component" value="Unassembled WGS sequence"/>
</dbReference>
<dbReference type="Pfam" id="PF06908">
    <property type="entry name" value="YpsA"/>
    <property type="match status" value="1"/>
</dbReference>
<dbReference type="OrthoDB" id="2301957at2"/>
<dbReference type="AlphaFoldDB" id="A0A2N5GI11"/>
<reference evidence="2 4" key="1">
    <citation type="submission" date="2017-11" db="EMBL/GenBank/DDBJ databases">
        <title>Comparitive Functional Genomics of Dry Heat Resistant strains isolated from the Viking Spacecraft.</title>
        <authorList>
            <person name="Seuylemezian A."/>
            <person name="Cooper K."/>
            <person name="Vaishampayan P."/>
        </authorList>
    </citation>
    <scope>NUCLEOTIDE SEQUENCE [LARGE SCALE GENOMIC DNA]</scope>
    <source>
        <strain evidence="2 4">M4.6</strain>
    </source>
</reference>
<accession>A0A2N5GI11</accession>